<feature type="compositionally biased region" description="Basic and acidic residues" evidence="1">
    <location>
        <begin position="30"/>
        <end position="49"/>
    </location>
</feature>
<dbReference type="SUPFAM" id="SSF48452">
    <property type="entry name" value="TPR-like"/>
    <property type="match status" value="1"/>
</dbReference>
<dbReference type="InterPro" id="IPR024983">
    <property type="entry name" value="CHAT_dom"/>
</dbReference>
<protein>
    <recommendedName>
        <fullName evidence="2">CHAT domain-containing protein</fullName>
    </recommendedName>
</protein>
<evidence type="ECO:0000313" key="3">
    <source>
        <dbReference type="EMBL" id="CAE7214758.1"/>
    </source>
</evidence>
<name>A0A8H3E9T2_9AGAM</name>
<dbReference type="Proteomes" id="UP000663827">
    <property type="component" value="Unassembled WGS sequence"/>
</dbReference>
<sequence length="1416" mass="158157">MSSDNRPTTANPLMTQAIFQALYQLAKQRTQNEGDGKALHEEPARERIESPIPKPEPECDAEAIHAKLLSGESVDVDIVGWRAEHLARARQYPRVHLNCPRILWKIVDRIEQRDISRKLEPLPFARLAPEPPSPANMIQLLMLDIFTLSQNHDFMHRSAGRKLATLVDPVQAVSIHRELLEYDSAGFDSDGVVCLEEALGRMSDEIQTLNERVALNRQVLVLEPGRTTAIRKLAYSLIMLYDRTSNDVTLYEAHALQRELVQRDHKDKCTIMDQIEGESREKSVIEDVEIRVTQHVGLVQASPITHVSCPSRLLTLVEDMEISFRGSIKPKDQVALIGEAVRLVDRGIGISEQLRALNALYRVLRDTDSISSRSQRATLLNRINSLVSSTGHRIAPLSWLQVGPERRQTRPRSSQDNGTLAWDAVAWVESETMPTLQWLNPELLAFNDQQRNPDTMADFQAHFRRVALQSGNFDDMPTNSPQRAHSLTMYAMTILGSNDPEKADMVIKMFHDAAQNWGLPLDKPIPAGHPMRETLRGLAHAYYLRHWWFGRAEDIETAVNVLKYTMAGAFDKSDYLPTLGPLCGALEAKYRRLGVVKDIKDALALADLVYNKLPENVDILQVIGLRQWAKAADCLFDVLGDTTLLDHAARRVRQALRLTATKHPLLPVLLSLLGSILRKRFLYLQIPQDLVVSENFTKTAVRIQEESGPGDQDLPNNRALYAETMLVKFMRDSKPESLAMALSTFKKILEEGNEHDANRADANYWYGNALRIRNQGGDLPTGITYLREALRIQPDTRHTRYPLWAIGLSNALVVSFQNTNDHATLAEAINLAETAVSLVPNTATIRAEIYAQLAEARYNKFEFGGAQEDLEACLSAFESAALSEGSPRPRRLQCTRQWEDIAVKYNHPSLSQALNISLRHQNKIVGLGKSVKLRHEYLAKNPSVSSRAAAYAIRQGNLELAVECLERGRSILWRQTLELRVSLERLKSASPSLANQLAAVVEELDKSERLQTNSGPRPLPVTLVNVGIRNPDLIRQYQRELAEQYDSLLEHIRALDGFENFLRPFVYADTIGIASDGPVVLLNLCDEGCDALVLLHSGVHHVPLPDANFETLSKRRNALMAAAARVMYDEGAEMDAMLPSVLRLLWISLVEPIVVFIKANNVTEKRVFWCVAGLSDLPIHAAGPYRNGQRGLPDTFISSYTPTLSALIRARTTVVLPDSPQPRLLAIAQTETVGLSELPFALEELETLKELDIVTTELINDKAHLGSVLSELKTHSWVHFCCHGTTDAVLPLLSAFQLANSRLTIESLMSAELPLADFAFLSACHTAEGSEAQNENMSLASALQVTGFRSIVATMYAIADSDGPTVARELYEHMFQNRTQNVSSSDAALGLNKAVRKLRQTKAPMHRWVPFVHIGV</sequence>
<dbReference type="Pfam" id="PF12770">
    <property type="entry name" value="CHAT"/>
    <property type="match status" value="1"/>
</dbReference>
<evidence type="ECO:0000256" key="1">
    <source>
        <dbReference type="SAM" id="MobiDB-lite"/>
    </source>
</evidence>
<dbReference type="Gene3D" id="1.25.40.10">
    <property type="entry name" value="Tetratricopeptide repeat domain"/>
    <property type="match status" value="1"/>
</dbReference>
<feature type="region of interest" description="Disordered" evidence="1">
    <location>
        <begin position="29"/>
        <end position="57"/>
    </location>
</feature>
<dbReference type="InterPro" id="IPR011990">
    <property type="entry name" value="TPR-like_helical_dom_sf"/>
</dbReference>
<feature type="domain" description="CHAT" evidence="2">
    <location>
        <begin position="1142"/>
        <end position="1415"/>
    </location>
</feature>
<evidence type="ECO:0000259" key="2">
    <source>
        <dbReference type="Pfam" id="PF12770"/>
    </source>
</evidence>
<dbReference type="EMBL" id="CAJNJQ010004897">
    <property type="protein sequence ID" value="CAE7214758.1"/>
    <property type="molecule type" value="Genomic_DNA"/>
</dbReference>
<gene>
    <name evidence="3" type="ORF">RDB_LOCUS158173</name>
</gene>
<proteinExistence type="predicted"/>
<organism evidence="3 4">
    <name type="scientific">Rhizoctonia solani</name>
    <dbReference type="NCBI Taxonomy" id="456999"/>
    <lineage>
        <taxon>Eukaryota</taxon>
        <taxon>Fungi</taxon>
        <taxon>Dikarya</taxon>
        <taxon>Basidiomycota</taxon>
        <taxon>Agaricomycotina</taxon>
        <taxon>Agaricomycetes</taxon>
        <taxon>Cantharellales</taxon>
        <taxon>Ceratobasidiaceae</taxon>
        <taxon>Rhizoctonia</taxon>
    </lineage>
</organism>
<accession>A0A8H3E9T2</accession>
<comment type="caution">
    <text evidence="3">The sequence shown here is derived from an EMBL/GenBank/DDBJ whole genome shotgun (WGS) entry which is preliminary data.</text>
</comment>
<reference evidence="3" key="1">
    <citation type="submission" date="2021-01" db="EMBL/GenBank/DDBJ databases">
        <authorList>
            <person name="Kaushik A."/>
        </authorList>
    </citation>
    <scope>NUCLEOTIDE SEQUENCE</scope>
    <source>
        <strain evidence="3">AG5</strain>
    </source>
</reference>
<evidence type="ECO:0000313" key="4">
    <source>
        <dbReference type="Proteomes" id="UP000663827"/>
    </source>
</evidence>